<gene>
    <name evidence="1" type="ORF">SDC9_207903</name>
</gene>
<name>A0A645J941_9ZZZZ</name>
<protein>
    <recommendedName>
        <fullName evidence="2">Zinc-ribbon domain-containing protein</fullName>
    </recommendedName>
</protein>
<sequence>MKDLQLMINKGYFISARLDTNKQQLVLPHFGSASAAATSAETKAAAPNTDLICKSCGARYSDSAQKFCEYCGSQLK</sequence>
<proteinExistence type="predicted"/>
<evidence type="ECO:0008006" key="2">
    <source>
        <dbReference type="Google" id="ProtNLM"/>
    </source>
</evidence>
<comment type="caution">
    <text evidence="1">The sequence shown here is derived from an EMBL/GenBank/DDBJ whole genome shotgun (WGS) entry which is preliminary data.</text>
</comment>
<evidence type="ECO:0000313" key="1">
    <source>
        <dbReference type="EMBL" id="MPN60178.1"/>
    </source>
</evidence>
<dbReference type="AlphaFoldDB" id="A0A645J941"/>
<accession>A0A645J941</accession>
<reference evidence="1" key="1">
    <citation type="submission" date="2019-08" db="EMBL/GenBank/DDBJ databases">
        <authorList>
            <person name="Kucharzyk K."/>
            <person name="Murdoch R.W."/>
            <person name="Higgins S."/>
            <person name="Loffler F."/>
        </authorList>
    </citation>
    <scope>NUCLEOTIDE SEQUENCE</scope>
</reference>
<dbReference type="EMBL" id="VSSQ01135111">
    <property type="protein sequence ID" value="MPN60178.1"/>
    <property type="molecule type" value="Genomic_DNA"/>
</dbReference>
<organism evidence="1">
    <name type="scientific">bioreactor metagenome</name>
    <dbReference type="NCBI Taxonomy" id="1076179"/>
    <lineage>
        <taxon>unclassified sequences</taxon>
        <taxon>metagenomes</taxon>
        <taxon>ecological metagenomes</taxon>
    </lineage>
</organism>